<evidence type="ECO:0000256" key="1">
    <source>
        <dbReference type="SAM" id="Coils"/>
    </source>
</evidence>
<proteinExistence type="predicted"/>
<accession>A0AAV3RBE1</accession>
<dbReference type="EMBL" id="BAABME010008732">
    <property type="protein sequence ID" value="GAA0173704.1"/>
    <property type="molecule type" value="Genomic_DNA"/>
</dbReference>
<protein>
    <submittedName>
        <fullName evidence="2">Actin or actin-binding cytoskeletal protein</fullName>
    </submittedName>
</protein>
<evidence type="ECO:0000313" key="2">
    <source>
        <dbReference type="EMBL" id="GAA0173704.1"/>
    </source>
</evidence>
<dbReference type="PANTHER" id="PTHR35468">
    <property type="entry name" value="MYOSIN-LIKE PROTEIN"/>
    <property type="match status" value="1"/>
</dbReference>
<keyword evidence="1" id="KW-0175">Coiled coil</keyword>
<dbReference type="Proteomes" id="UP001454036">
    <property type="component" value="Unassembled WGS sequence"/>
</dbReference>
<comment type="caution">
    <text evidence="2">The sequence shown here is derived from an EMBL/GenBank/DDBJ whole genome shotgun (WGS) entry which is preliminary data.</text>
</comment>
<dbReference type="Gene3D" id="1.20.5.170">
    <property type="match status" value="1"/>
</dbReference>
<gene>
    <name evidence="2" type="ORF">LIER_27266</name>
</gene>
<dbReference type="PANTHER" id="PTHR35468:SF1">
    <property type="entry name" value="MYOSIN-LIKE PROTEIN"/>
    <property type="match status" value="1"/>
</dbReference>
<reference evidence="2 3" key="1">
    <citation type="submission" date="2024-01" db="EMBL/GenBank/DDBJ databases">
        <title>The complete chloroplast genome sequence of Lithospermum erythrorhizon: insights into the phylogenetic relationship among Boraginaceae species and the maternal lineages of purple gromwells.</title>
        <authorList>
            <person name="Okada T."/>
            <person name="Watanabe K."/>
        </authorList>
    </citation>
    <scope>NUCLEOTIDE SEQUENCE [LARGE SCALE GENOMIC DNA]</scope>
</reference>
<dbReference type="AlphaFoldDB" id="A0AAV3RBE1"/>
<organism evidence="2 3">
    <name type="scientific">Lithospermum erythrorhizon</name>
    <name type="common">Purple gromwell</name>
    <name type="synonym">Lithospermum officinale var. erythrorhizon</name>
    <dbReference type="NCBI Taxonomy" id="34254"/>
    <lineage>
        <taxon>Eukaryota</taxon>
        <taxon>Viridiplantae</taxon>
        <taxon>Streptophyta</taxon>
        <taxon>Embryophyta</taxon>
        <taxon>Tracheophyta</taxon>
        <taxon>Spermatophyta</taxon>
        <taxon>Magnoliopsida</taxon>
        <taxon>eudicotyledons</taxon>
        <taxon>Gunneridae</taxon>
        <taxon>Pentapetalae</taxon>
        <taxon>asterids</taxon>
        <taxon>lamiids</taxon>
        <taxon>Boraginales</taxon>
        <taxon>Boraginaceae</taxon>
        <taxon>Boraginoideae</taxon>
        <taxon>Lithospermeae</taxon>
        <taxon>Lithospermum</taxon>
    </lineage>
</organism>
<dbReference type="SUPFAM" id="SSF57997">
    <property type="entry name" value="Tropomyosin"/>
    <property type="match status" value="1"/>
</dbReference>
<sequence>MECEEQLLSKDNKCSGRCKTLVRRIMDQVRAETEQWSQMQEMLGQIRTEMEELQVSRDLWEDRALKSEHEIPILHSAVQEWKEKAVNSEAKADVLQTEVSKLKEQLNGKLMMDCCDDEQNNFSSVSLDKHIKMETNSIHLKVTTQTDDNHQQEKPADVSMISVKNLVPLSLGKQLELEQKKRLLRLRLKENRHINTANNRKYDLYGHGRRKAICNDVISESKRTPFHDIGNSSPLTKQYPTVVPCMIDPKIEKALKNKVV</sequence>
<evidence type="ECO:0000313" key="3">
    <source>
        <dbReference type="Proteomes" id="UP001454036"/>
    </source>
</evidence>
<feature type="coiled-coil region" evidence="1">
    <location>
        <begin position="78"/>
        <end position="105"/>
    </location>
</feature>
<name>A0AAV3RBE1_LITER</name>
<keyword evidence="3" id="KW-1185">Reference proteome</keyword>